<dbReference type="Proteomes" id="UP000516134">
    <property type="component" value="Chromosome"/>
</dbReference>
<accession>A0ABX6SZC7</accession>
<sequence>MTEQELGQLRTDTDARSPEIADLLDSYNPSIIIFCRYSGPGYETIVDWARKNDLPIVYHVDDDLLAIPPNIGQRKFEHHNAPNGSPPSVTS</sequence>
<protein>
    <recommendedName>
        <fullName evidence="3">DUF2325 domain-containing protein</fullName>
    </recommendedName>
</protein>
<evidence type="ECO:0000313" key="2">
    <source>
        <dbReference type="Proteomes" id="UP000516134"/>
    </source>
</evidence>
<organism evidence="1 2">
    <name type="scientific">Sphingomonas daechungensis</name>
    <dbReference type="NCBI Taxonomy" id="1176646"/>
    <lineage>
        <taxon>Bacteria</taxon>
        <taxon>Pseudomonadati</taxon>
        <taxon>Pseudomonadota</taxon>
        <taxon>Alphaproteobacteria</taxon>
        <taxon>Sphingomonadales</taxon>
        <taxon>Sphingomonadaceae</taxon>
        <taxon>Sphingomonas</taxon>
    </lineage>
</organism>
<reference evidence="1 2" key="1">
    <citation type="submission" date="2020-08" db="EMBL/GenBank/DDBJ databases">
        <title>Genome sequence of Sphingomonas daechungensis KACC 18115T.</title>
        <authorList>
            <person name="Hyun D.-W."/>
            <person name="Bae J.-W."/>
        </authorList>
    </citation>
    <scope>NUCLEOTIDE SEQUENCE [LARGE SCALE GENOMIC DNA]</scope>
    <source>
        <strain evidence="1 2">KACC 18115</strain>
    </source>
</reference>
<dbReference type="RefSeq" id="WP_187714237.1">
    <property type="nucleotide sequence ID" value="NZ_CP060780.1"/>
</dbReference>
<proteinExistence type="predicted"/>
<evidence type="ECO:0008006" key="3">
    <source>
        <dbReference type="Google" id="ProtNLM"/>
    </source>
</evidence>
<dbReference type="EMBL" id="CP060780">
    <property type="protein sequence ID" value="QNP42805.1"/>
    <property type="molecule type" value="Genomic_DNA"/>
</dbReference>
<name>A0ABX6SZC7_9SPHN</name>
<gene>
    <name evidence="1" type="ORF">H9L15_12040</name>
</gene>
<keyword evidence="2" id="KW-1185">Reference proteome</keyword>
<evidence type="ECO:0000313" key="1">
    <source>
        <dbReference type="EMBL" id="QNP42805.1"/>
    </source>
</evidence>